<keyword evidence="2" id="KW-0378">Hydrolase</keyword>
<dbReference type="InterPro" id="IPR021812">
    <property type="entry name" value="DUF3391"/>
</dbReference>
<dbReference type="GO" id="GO:0016787">
    <property type="term" value="F:hydrolase activity"/>
    <property type="evidence" value="ECO:0007669"/>
    <property type="project" value="UniProtKB-KW"/>
</dbReference>
<dbReference type="CDD" id="cd00077">
    <property type="entry name" value="HDc"/>
    <property type="match status" value="1"/>
</dbReference>
<dbReference type="Pfam" id="PF11871">
    <property type="entry name" value="DUF3391"/>
    <property type="match status" value="1"/>
</dbReference>
<reference evidence="2 3" key="1">
    <citation type="submission" date="2023-10" db="EMBL/GenBank/DDBJ databases">
        <title>Bacteria for the degradation of biodegradable plastic PBAT(Polybutylene adipate terephthalate).</title>
        <authorList>
            <person name="Weon H.-Y."/>
            <person name="Yeon J."/>
        </authorList>
    </citation>
    <scope>NUCLEOTIDE SEQUENCE [LARGE SCALE GENOMIC DNA]</scope>
    <source>
        <strain evidence="2 3">SBD 7-3</strain>
    </source>
</reference>
<dbReference type="EMBL" id="CP136336">
    <property type="protein sequence ID" value="WOB10834.1"/>
    <property type="molecule type" value="Genomic_DNA"/>
</dbReference>
<gene>
    <name evidence="2" type="ORF">RXV79_12450</name>
</gene>
<dbReference type="Gene3D" id="1.10.3210.10">
    <property type="entry name" value="Hypothetical protein af1432"/>
    <property type="match status" value="1"/>
</dbReference>
<dbReference type="SUPFAM" id="SSF109604">
    <property type="entry name" value="HD-domain/PDEase-like"/>
    <property type="match status" value="1"/>
</dbReference>
<keyword evidence="3" id="KW-1185">Reference proteome</keyword>
<feature type="domain" description="HD-GYP" evidence="1">
    <location>
        <begin position="141"/>
        <end position="336"/>
    </location>
</feature>
<protein>
    <submittedName>
        <fullName evidence="2">HD-GYP domain-containing protein</fullName>
        <ecNumber evidence="2">3.1.4.-</ecNumber>
    </submittedName>
</protein>
<proteinExistence type="predicted"/>
<organism evidence="2 3">
    <name type="scientific">Piscinibacter gummiphilus</name>
    <dbReference type="NCBI Taxonomy" id="946333"/>
    <lineage>
        <taxon>Bacteria</taxon>
        <taxon>Pseudomonadati</taxon>
        <taxon>Pseudomonadota</taxon>
        <taxon>Betaproteobacteria</taxon>
        <taxon>Burkholderiales</taxon>
        <taxon>Sphaerotilaceae</taxon>
        <taxon>Piscinibacter</taxon>
    </lineage>
</organism>
<evidence type="ECO:0000259" key="1">
    <source>
        <dbReference type="PROSITE" id="PS51832"/>
    </source>
</evidence>
<dbReference type="InterPro" id="IPR037522">
    <property type="entry name" value="HD_GYP_dom"/>
</dbReference>
<evidence type="ECO:0000313" key="3">
    <source>
        <dbReference type="Proteomes" id="UP001303946"/>
    </source>
</evidence>
<dbReference type="SMART" id="SM00471">
    <property type="entry name" value="HDc"/>
    <property type="match status" value="1"/>
</dbReference>
<sequence>MLKRIATEQLKVGMYVHEFCGSWMDHPFWRAKFALSDEADLRRIHSSSIREVWINTAKGLDVEGGVSAAHARAEVERELEFAASQPMVWLQNPSSLVEEIHRAKAICRKSKAAVTSLFSEARLGKALDVDECLPLVEEISDSVLRNPAALISVARLKSRDEYTYMHSVAVCALMVALGRNLGLDAELLREAGLAGMLHDVGKTQVPLSVLNKPGKLTDEEFGLMKSHPERGHELLGHTKILPATVLDVCLHHHERVDGGGYPHRLKGDQISLLAKMGAVCDVYDAVTSNRPYKAGWDPGESLRQMAQWKGHFDPVVFQAFVKTVGIYPTGSLVRLKSGRLAVVIEQNPQALLTPKVKVFFSTKSNQRIPPEEINLGGPWVQDKIVACESPSDWPFTDLELLWGGDSQRR</sequence>
<dbReference type="PROSITE" id="PS51832">
    <property type="entry name" value="HD_GYP"/>
    <property type="match status" value="1"/>
</dbReference>
<dbReference type="RefSeq" id="WP_316703737.1">
    <property type="nucleotide sequence ID" value="NZ_CP136336.1"/>
</dbReference>
<dbReference type="InterPro" id="IPR006675">
    <property type="entry name" value="HDIG_dom"/>
</dbReference>
<dbReference type="PANTHER" id="PTHR43155:SF2">
    <property type="entry name" value="CYCLIC DI-GMP PHOSPHODIESTERASE PA4108"/>
    <property type="match status" value="1"/>
</dbReference>
<dbReference type="InterPro" id="IPR003607">
    <property type="entry name" value="HD/PDEase_dom"/>
</dbReference>
<dbReference type="EC" id="3.1.4.-" evidence="2"/>
<evidence type="ECO:0000313" key="2">
    <source>
        <dbReference type="EMBL" id="WOB10834.1"/>
    </source>
</evidence>
<accession>A0ABZ0D0W0</accession>
<dbReference type="NCBIfam" id="TIGR00277">
    <property type="entry name" value="HDIG"/>
    <property type="match status" value="1"/>
</dbReference>
<name>A0ABZ0D0W0_9BURK</name>
<dbReference type="PANTHER" id="PTHR43155">
    <property type="entry name" value="CYCLIC DI-GMP PHOSPHODIESTERASE PA4108-RELATED"/>
    <property type="match status" value="1"/>
</dbReference>
<dbReference type="Proteomes" id="UP001303946">
    <property type="component" value="Chromosome"/>
</dbReference>
<dbReference type="Pfam" id="PF13487">
    <property type="entry name" value="HD_5"/>
    <property type="match status" value="1"/>
</dbReference>